<evidence type="ECO:0000313" key="2">
    <source>
        <dbReference type="EMBL" id="KAF1953813.1"/>
    </source>
</evidence>
<gene>
    <name evidence="2" type="ORF">CC80DRAFT_494081</name>
</gene>
<dbReference type="AlphaFoldDB" id="A0A6A5TLR0"/>
<evidence type="ECO:0000256" key="1">
    <source>
        <dbReference type="SAM" id="MobiDB-lite"/>
    </source>
</evidence>
<accession>A0A6A5TLR0</accession>
<evidence type="ECO:0000313" key="3">
    <source>
        <dbReference type="Proteomes" id="UP000800035"/>
    </source>
</evidence>
<keyword evidence="3" id="KW-1185">Reference proteome</keyword>
<reference evidence="2" key="1">
    <citation type="journal article" date="2020" name="Stud. Mycol.">
        <title>101 Dothideomycetes genomes: a test case for predicting lifestyles and emergence of pathogens.</title>
        <authorList>
            <person name="Haridas S."/>
            <person name="Albert R."/>
            <person name="Binder M."/>
            <person name="Bloem J."/>
            <person name="Labutti K."/>
            <person name="Salamov A."/>
            <person name="Andreopoulos B."/>
            <person name="Baker S."/>
            <person name="Barry K."/>
            <person name="Bills G."/>
            <person name="Bluhm B."/>
            <person name="Cannon C."/>
            <person name="Castanera R."/>
            <person name="Culley D."/>
            <person name="Daum C."/>
            <person name="Ezra D."/>
            <person name="Gonzalez J."/>
            <person name="Henrissat B."/>
            <person name="Kuo A."/>
            <person name="Liang C."/>
            <person name="Lipzen A."/>
            <person name="Lutzoni F."/>
            <person name="Magnuson J."/>
            <person name="Mondo S."/>
            <person name="Nolan M."/>
            <person name="Ohm R."/>
            <person name="Pangilinan J."/>
            <person name="Park H.-J."/>
            <person name="Ramirez L."/>
            <person name="Alfaro M."/>
            <person name="Sun H."/>
            <person name="Tritt A."/>
            <person name="Yoshinaga Y."/>
            <person name="Zwiers L.-H."/>
            <person name="Turgeon B."/>
            <person name="Goodwin S."/>
            <person name="Spatafora J."/>
            <person name="Crous P."/>
            <person name="Grigoriev I."/>
        </authorList>
    </citation>
    <scope>NUCLEOTIDE SEQUENCE</scope>
    <source>
        <strain evidence="2">CBS 675.92</strain>
    </source>
</reference>
<sequence>MTMFPSANWMILGSIRGWLAASWLVVPTSSSALLCSSFFRHVPHSTYENRYLKHALHANTPLDTNDKHSPHPLTSSKRTKPS</sequence>
<organism evidence="2 3">
    <name type="scientific">Byssothecium circinans</name>
    <dbReference type="NCBI Taxonomy" id="147558"/>
    <lineage>
        <taxon>Eukaryota</taxon>
        <taxon>Fungi</taxon>
        <taxon>Dikarya</taxon>
        <taxon>Ascomycota</taxon>
        <taxon>Pezizomycotina</taxon>
        <taxon>Dothideomycetes</taxon>
        <taxon>Pleosporomycetidae</taxon>
        <taxon>Pleosporales</taxon>
        <taxon>Massarineae</taxon>
        <taxon>Massarinaceae</taxon>
        <taxon>Byssothecium</taxon>
    </lineage>
</organism>
<protein>
    <submittedName>
        <fullName evidence="2">Uncharacterized protein</fullName>
    </submittedName>
</protein>
<dbReference type="Proteomes" id="UP000800035">
    <property type="component" value="Unassembled WGS sequence"/>
</dbReference>
<feature type="region of interest" description="Disordered" evidence="1">
    <location>
        <begin position="58"/>
        <end position="82"/>
    </location>
</feature>
<name>A0A6A5TLR0_9PLEO</name>
<proteinExistence type="predicted"/>
<dbReference type="EMBL" id="ML977001">
    <property type="protein sequence ID" value="KAF1953813.1"/>
    <property type="molecule type" value="Genomic_DNA"/>
</dbReference>